<gene>
    <name evidence="9" type="primary">xerC</name>
    <name evidence="13" type="ORF">GCM10009811_26680</name>
</gene>
<evidence type="ECO:0000256" key="7">
    <source>
        <dbReference type="ARBA" id="ARBA00023172"/>
    </source>
</evidence>
<dbReference type="Pfam" id="PF00589">
    <property type="entry name" value="Phage_integrase"/>
    <property type="match status" value="1"/>
</dbReference>
<keyword evidence="2 9" id="KW-0963">Cytoplasm</keyword>
<evidence type="ECO:0000256" key="8">
    <source>
        <dbReference type="ARBA" id="ARBA00023306"/>
    </source>
</evidence>
<evidence type="ECO:0000256" key="1">
    <source>
        <dbReference type="ARBA" id="ARBA00004496"/>
    </source>
</evidence>
<dbReference type="InterPro" id="IPR023009">
    <property type="entry name" value="Tyrosine_recombinase_XerC/XerD"/>
</dbReference>
<feature type="active site" evidence="9">
    <location>
        <position position="267"/>
    </location>
</feature>
<proteinExistence type="inferred from homology"/>
<feature type="active site" evidence="9">
    <location>
        <position position="293"/>
    </location>
</feature>
<feature type="active site" evidence="9">
    <location>
        <position position="196"/>
    </location>
</feature>
<evidence type="ECO:0000256" key="5">
    <source>
        <dbReference type="ARBA" id="ARBA00022908"/>
    </source>
</evidence>
<dbReference type="InterPro" id="IPR010998">
    <property type="entry name" value="Integrase_recombinase_N"/>
</dbReference>
<evidence type="ECO:0000256" key="9">
    <source>
        <dbReference type="HAMAP-Rule" id="MF_01808"/>
    </source>
</evidence>
<dbReference type="RefSeq" id="WP_344086308.1">
    <property type="nucleotide sequence ID" value="NZ_BAAAPO010000042.1"/>
</dbReference>
<dbReference type="SUPFAM" id="SSF56349">
    <property type="entry name" value="DNA breaking-rejoining enzymes"/>
    <property type="match status" value="1"/>
</dbReference>
<evidence type="ECO:0000256" key="2">
    <source>
        <dbReference type="ARBA" id="ARBA00022490"/>
    </source>
</evidence>
<dbReference type="InterPro" id="IPR002104">
    <property type="entry name" value="Integrase_catalytic"/>
</dbReference>
<comment type="caution">
    <text evidence="13">The sequence shown here is derived from an EMBL/GenBank/DDBJ whole genome shotgun (WGS) entry which is preliminary data.</text>
</comment>
<dbReference type="InterPro" id="IPR050090">
    <property type="entry name" value="Tyrosine_recombinase_XerCD"/>
</dbReference>
<feature type="active site" description="O-(3'-phospho-DNA)-tyrosine intermediate" evidence="9">
    <location>
        <position position="302"/>
    </location>
</feature>
<keyword evidence="14" id="KW-1185">Reference proteome</keyword>
<dbReference type="InterPro" id="IPR044068">
    <property type="entry name" value="CB"/>
</dbReference>
<keyword evidence="3 9" id="KW-0132">Cell division</keyword>
<reference evidence="13 14" key="1">
    <citation type="journal article" date="2019" name="Int. J. Syst. Evol. Microbiol.">
        <title>The Global Catalogue of Microorganisms (GCM) 10K type strain sequencing project: providing services to taxonomists for standard genome sequencing and annotation.</title>
        <authorList>
            <consortium name="The Broad Institute Genomics Platform"/>
            <consortium name="The Broad Institute Genome Sequencing Center for Infectious Disease"/>
            <person name="Wu L."/>
            <person name="Ma J."/>
        </authorList>
    </citation>
    <scope>NUCLEOTIDE SEQUENCE [LARGE SCALE GENOMIC DNA]</scope>
    <source>
        <strain evidence="13 14">JCM 15592</strain>
    </source>
</reference>
<keyword evidence="7 9" id="KW-0233">DNA recombination</keyword>
<evidence type="ECO:0000256" key="3">
    <source>
        <dbReference type="ARBA" id="ARBA00022618"/>
    </source>
</evidence>
<comment type="subunit">
    <text evidence="9">Forms a cyclic heterotetrameric complex composed of two molecules of XerC and two molecules of XerD.</text>
</comment>
<sequence length="321" mass="34245">MGTDAQLVADFARYLDVERGRSANTTRAYLGDLASLSAFLRGDPDDTSGPFDDADPSSRPGGSPDVLLGARLPDLRAWLGSMSRSGAARSTMGRRVASIRTFYDWALRSGRIEADPAVKLTAAKRNRHLPAILTAPAAQEVLTAAALASDDDDPVAVRDLAMLELLYASGLRVGELAGLDIDDVDLAARTATVFGKGSRERVVPFGVPAGAALDRWLTTGRARLVTADSGPALFLGRRGRRVDQRQVRTAVHAATSRTPGGTDLAPHGLRHTAATHLLDGGADLRTVQELLGHRSLATTQLYTHVSIERLKESYARAHPRA</sequence>
<dbReference type="InterPro" id="IPR004107">
    <property type="entry name" value="Integrase_SAM-like_N"/>
</dbReference>
<dbReference type="InterPro" id="IPR011010">
    <property type="entry name" value="DNA_brk_join_enz"/>
</dbReference>
<keyword evidence="5 9" id="KW-0229">DNA integration</keyword>
<feature type="active site" evidence="9">
    <location>
        <position position="172"/>
    </location>
</feature>
<protein>
    <recommendedName>
        <fullName evidence="9">Tyrosine recombinase XerC</fullName>
    </recommendedName>
</protein>
<evidence type="ECO:0000259" key="11">
    <source>
        <dbReference type="PROSITE" id="PS51898"/>
    </source>
</evidence>
<feature type="active site" evidence="9">
    <location>
        <position position="270"/>
    </location>
</feature>
<dbReference type="EMBL" id="BAAAPO010000042">
    <property type="protein sequence ID" value="GAA1801582.1"/>
    <property type="molecule type" value="Genomic_DNA"/>
</dbReference>
<evidence type="ECO:0000313" key="13">
    <source>
        <dbReference type="EMBL" id="GAA1801582.1"/>
    </source>
</evidence>
<dbReference type="CDD" id="cd00798">
    <property type="entry name" value="INT_XerDC_C"/>
    <property type="match status" value="1"/>
</dbReference>
<accession>A0ABN2LWT2</accession>
<comment type="subcellular location">
    <subcellularLocation>
        <location evidence="1 9">Cytoplasm</location>
    </subcellularLocation>
</comment>
<evidence type="ECO:0000256" key="4">
    <source>
        <dbReference type="ARBA" id="ARBA00022829"/>
    </source>
</evidence>
<keyword evidence="4 9" id="KW-0159">Chromosome partition</keyword>
<dbReference type="InterPro" id="IPR013762">
    <property type="entry name" value="Integrase-like_cat_sf"/>
</dbReference>
<name>A0ABN2LWT2_9MICO</name>
<feature type="domain" description="Tyr recombinase" evidence="11">
    <location>
        <begin position="128"/>
        <end position="315"/>
    </location>
</feature>
<keyword evidence="8 9" id="KW-0131">Cell cycle</keyword>
<evidence type="ECO:0000256" key="6">
    <source>
        <dbReference type="ARBA" id="ARBA00023125"/>
    </source>
</evidence>
<comment type="similarity">
    <text evidence="9">Belongs to the 'phage' integrase family. XerC subfamily.</text>
</comment>
<feature type="region of interest" description="Disordered" evidence="10">
    <location>
        <begin position="44"/>
        <end position="65"/>
    </location>
</feature>
<dbReference type="Gene3D" id="1.10.150.130">
    <property type="match status" value="1"/>
</dbReference>
<organism evidence="13 14">
    <name type="scientific">Nostocoides veronense</name>
    <dbReference type="NCBI Taxonomy" id="330836"/>
    <lineage>
        <taxon>Bacteria</taxon>
        <taxon>Bacillati</taxon>
        <taxon>Actinomycetota</taxon>
        <taxon>Actinomycetes</taxon>
        <taxon>Micrococcales</taxon>
        <taxon>Intrasporangiaceae</taxon>
        <taxon>Nostocoides</taxon>
    </lineage>
</organism>
<comment type="function">
    <text evidence="9">Site-specific tyrosine recombinase, which acts by catalyzing the cutting and rejoining of the recombining DNA molecules. The XerC-XerD complex is essential to convert dimers of the bacterial chromosome into monomers to permit their segregation at cell division. It also contributes to the segregational stability of plasmids.</text>
</comment>
<dbReference type="PANTHER" id="PTHR30349:SF77">
    <property type="entry name" value="TYROSINE RECOMBINASE XERC"/>
    <property type="match status" value="1"/>
</dbReference>
<evidence type="ECO:0000256" key="10">
    <source>
        <dbReference type="SAM" id="MobiDB-lite"/>
    </source>
</evidence>
<dbReference type="PROSITE" id="PS51898">
    <property type="entry name" value="TYR_RECOMBINASE"/>
    <property type="match status" value="1"/>
</dbReference>
<feature type="domain" description="Core-binding (CB)" evidence="12">
    <location>
        <begin position="2"/>
        <end position="107"/>
    </location>
</feature>
<dbReference type="HAMAP" id="MF_01808">
    <property type="entry name" value="Recomb_XerC_XerD"/>
    <property type="match status" value="1"/>
</dbReference>
<evidence type="ECO:0000313" key="14">
    <source>
        <dbReference type="Proteomes" id="UP001499938"/>
    </source>
</evidence>
<dbReference type="Gene3D" id="1.10.443.10">
    <property type="entry name" value="Intergrase catalytic core"/>
    <property type="match status" value="1"/>
</dbReference>
<dbReference type="SUPFAM" id="SSF47823">
    <property type="entry name" value="lambda integrase-like, N-terminal domain"/>
    <property type="match status" value="1"/>
</dbReference>
<dbReference type="Pfam" id="PF02899">
    <property type="entry name" value="Phage_int_SAM_1"/>
    <property type="match status" value="1"/>
</dbReference>
<dbReference type="Proteomes" id="UP001499938">
    <property type="component" value="Unassembled WGS sequence"/>
</dbReference>
<dbReference type="PROSITE" id="PS51900">
    <property type="entry name" value="CB"/>
    <property type="match status" value="1"/>
</dbReference>
<keyword evidence="6 9" id="KW-0238">DNA-binding</keyword>
<dbReference type="PANTHER" id="PTHR30349">
    <property type="entry name" value="PHAGE INTEGRASE-RELATED"/>
    <property type="match status" value="1"/>
</dbReference>
<evidence type="ECO:0000259" key="12">
    <source>
        <dbReference type="PROSITE" id="PS51900"/>
    </source>
</evidence>